<dbReference type="SUPFAM" id="SSF47240">
    <property type="entry name" value="Ferritin-like"/>
    <property type="match status" value="1"/>
</dbReference>
<name>A0A6J6PEL6_9ZZZZ</name>
<gene>
    <name evidence="1" type="ORF">UFOPK2366_01111</name>
</gene>
<protein>
    <submittedName>
        <fullName evidence="1">Unannotated protein</fullName>
    </submittedName>
</protein>
<reference evidence="1" key="1">
    <citation type="submission" date="2020-05" db="EMBL/GenBank/DDBJ databases">
        <authorList>
            <person name="Chiriac C."/>
            <person name="Salcher M."/>
            <person name="Ghai R."/>
            <person name="Kavagutti S V."/>
        </authorList>
    </citation>
    <scope>NUCLEOTIDE SEQUENCE</scope>
</reference>
<organism evidence="1">
    <name type="scientific">freshwater metagenome</name>
    <dbReference type="NCBI Taxonomy" id="449393"/>
    <lineage>
        <taxon>unclassified sequences</taxon>
        <taxon>metagenomes</taxon>
        <taxon>ecological metagenomes</taxon>
    </lineage>
</organism>
<sequence>MKRMLPVTELARDSRFQRVSLETTVFDPRNLSPSAQINGIAPTYVNASDNARGLMHGIFVGEIQALEGAGRTCFDFETGTGREQAPFAMKLDMARQCWDEARHVEISCKLSEHMGSEIGEFGEGTVLYEAACNADPVLRLTGVNRALEGLAIDVFTTMKNFGTTLDDPVMQFCEDWMLADEVTHVKMGSDWLRKLTADDPQRLKDALEFQRAVDKLFSFGGFRGESDEHPVHLARNFRRLAGFDDAEIADLVEIAAQAYTEAQEQQQLRATASATSAAAS</sequence>
<accession>A0A6J6PEL6</accession>
<dbReference type="EMBL" id="CAEZXM010000201">
    <property type="protein sequence ID" value="CAB4697950.1"/>
    <property type="molecule type" value="Genomic_DNA"/>
</dbReference>
<dbReference type="InterPro" id="IPR007402">
    <property type="entry name" value="DUF455"/>
</dbReference>
<dbReference type="Pfam" id="PF04305">
    <property type="entry name" value="DUF455"/>
    <property type="match status" value="1"/>
</dbReference>
<proteinExistence type="predicted"/>
<dbReference type="AlphaFoldDB" id="A0A6J6PEL6"/>
<evidence type="ECO:0000313" key="1">
    <source>
        <dbReference type="EMBL" id="CAB4697950.1"/>
    </source>
</evidence>
<dbReference type="InterPro" id="IPR009078">
    <property type="entry name" value="Ferritin-like_SF"/>
</dbReference>